<feature type="compositionally biased region" description="Basic residues" evidence="1">
    <location>
        <begin position="143"/>
        <end position="183"/>
    </location>
</feature>
<feature type="compositionally biased region" description="Basic and acidic residues" evidence="1">
    <location>
        <begin position="281"/>
        <end position="292"/>
    </location>
</feature>
<feature type="compositionally biased region" description="Low complexity" evidence="1">
    <location>
        <begin position="259"/>
        <end position="277"/>
    </location>
</feature>
<name>A0A0A9X0B3_LYGHE</name>
<sequence length="337" mass="37907">TTTYTYIQTVIASLPKAQLNRLIQIKMPFWNDYVVTNPEVDDDDLPLPQNRLFDDNGNLRACPIPEEAFYHSLSGLQNTLLHFNNNSTRKYDSNKRHTSGRLYAKKSSLLSSARRAGLVQAIKRTLATPFQLIAEEARHHLKQLHSHRSRLTSAVLHHHHSRHSNKRSHITHSSRKHARHNKQQKQQQQQTHPQHLRQVSRSRSNSPSASSQSSASSISSTHRYATDQTSSPQPKIPSYNSSHPRVTKARHSSDRSHSRTSSVTSSLSSLLTPSRGSASTEVHRSSDSKTSEKPCTQWSLPTLRSYAKQHHISIAGLRNKTDIVNAITCASSLSPKL</sequence>
<feature type="compositionally biased region" description="Polar residues" evidence="1">
    <location>
        <begin position="221"/>
        <end position="244"/>
    </location>
</feature>
<reference evidence="2" key="1">
    <citation type="journal article" date="2014" name="PLoS ONE">
        <title>Transcriptome-Based Identification of ABC Transporters in the Western Tarnished Plant Bug Lygus hesperus.</title>
        <authorList>
            <person name="Hull J.J."/>
            <person name="Chaney K."/>
            <person name="Geib S.M."/>
            <person name="Fabrick J.A."/>
            <person name="Brent C.S."/>
            <person name="Walsh D."/>
            <person name="Lavine L.C."/>
        </authorList>
    </citation>
    <scope>NUCLEOTIDE SEQUENCE</scope>
</reference>
<reference evidence="2" key="2">
    <citation type="submission" date="2014-07" db="EMBL/GenBank/DDBJ databases">
        <authorList>
            <person name="Hull J."/>
        </authorList>
    </citation>
    <scope>NUCLEOTIDE SEQUENCE</scope>
</reference>
<protein>
    <submittedName>
        <fullName evidence="2">Uncharacterized protein</fullName>
    </submittedName>
</protein>
<organism evidence="2">
    <name type="scientific">Lygus hesperus</name>
    <name type="common">Western plant bug</name>
    <dbReference type="NCBI Taxonomy" id="30085"/>
    <lineage>
        <taxon>Eukaryota</taxon>
        <taxon>Metazoa</taxon>
        <taxon>Ecdysozoa</taxon>
        <taxon>Arthropoda</taxon>
        <taxon>Hexapoda</taxon>
        <taxon>Insecta</taxon>
        <taxon>Pterygota</taxon>
        <taxon>Neoptera</taxon>
        <taxon>Paraneoptera</taxon>
        <taxon>Hemiptera</taxon>
        <taxon>Heteroptera</taxon>
        <taxon>Panheteroptera</taxon>
        <taxon>Cimicomorpha</taxon>
        <taxon>Miridae</taxon>
        <taxon>Mirini</taxon>
        <taxon>Lygus</taxon>
    </lineage>
</organism>
<evidence type="ECO:0000313" key="2">
    <source>
        <dbReference type="EMBL" id="JAG10540.1"/>
    </source>
</evidence>
<gene>
    <name evidence="2" type="ORF">CM83_2911</name>
</gene>
<dbReference type="EMBL" id="GBHO01033064">
    <property type="protein sequence ID" value="JAG10540.1"/>
    <property type="molecule type" value="Transcribed_RNA"/>
</dbReference>
<accession>A0A0A9X0B3</accession>
<feature type="compositionally biased region" description="Low complexity" evidence="1">
    <location>
        <begin position="201"/>
        <end position="220"/>
    </location>
</feature>
<dbReference type="AlphaFoldDB" id="A0A0A9X0B3"/>
<evidence type="ECO:0000256" key="1">
    <source>
        <dbReference type="SAM" id="MobiDB-lite"/>
    </source>
</evidence>
<feature type="region of interest" description="Disordered" evidence="1">
    <location>
        <begin position="143"/>
        <end position="296"/>
    </location>
</feature>
<proteinExistence type="predicted"/>
<feature type="non-terminal residue" evidence="2">
    <location>
        <position position="1"/>
    </location>
</feature>